<proteinExistence type="predicted"/>
<evidence type="ECO:0000313" key="2">
    <source>
        <dbReference type="EMBL" id="BDG09799.1"/>
    </source>
</evidence>
<keyword evidence="1" id="KW-1133">Transmembrane helix</keyword>
<keyword evidence="1" id="KW-0812">Transmembrane</keyword>
<evidence type="ECO:0000313" key="3">
    <source>
        <dbReference type="Proteomes" id="UP001162734"/>
    </source>
</evidence>
<feature type="transmembrane region" description="Helical" evidence="1">
    <location>
        <begin position="86"/>
        <end position="106"/>
    </location>
</feature>
<sequence length="109" mass="11914">MFAHVAAFLVRWAASAVVLMLSVGWVTPGNPRNTFGTALLVAFLLSAAWYLTLAKFLWFLLLPWLLYVVIWLATVTFAYGVGVGHALLIAIAMAIISFLVSLVFGVRTL</sequence>
<evidence type="ECO:0008006" key="4">
    <source>
        <dbReference type="Google" id="ProtNLM"/>
    </source>
</evidence>
<keyword evidence="1" id="KW-0472">Membrane</keyword>
<evidence type="ECO:0000256" key="1">
    <source>
        <dbReference type="SAM" id="Phobius"/>
    </source>
</evidence>
<keyword evidence="3" id="KW-1185">Reference proteome</keyword>
<gene>
    <name evidence="2" type="ORF">AMPC_29120</name>
</gene>
<feature type="transmembrane region" description="Helical" evidence="1">
    <location>
        <begin position="33"/>
        <end position="51"/>
    </location>
</feature>
<dbReference type="EMBL" id="AP025592">
    <property type="protein sequence ID" value="BDG09799.1"/>
    <property type="molecule type" value="Genomic_DNA"/>
</dbReference>
<dbReference type="Proteomes" id="UP001162734">
    <property type="component" value="Chromosome"/>
</dbReference>
<accession>A0ABM7XD53</accession>
<name>A0ABM7XD53_9BACT</name>
<feature type="transmembrane region" description="Helical" evidence="1">
    <location>
        <begin position="57"/>
        <end position="79"/>
    </location>
</feature>
<protein>
    <recommendedName>
        <fullName evidence="4">Phage holin family protein</fullName>
    </recommendedName>
</protein>
<dbReference type="RefSeq" id="WP_248342192.1">
    <property type="nucleotide sequence ID" value="NZ_AP025592.1"/>
</dbReference>
<feature type="transmembrane region" description="Helical" evidence="1">
    <location>
        <begin position="6"/>
        <end position="26"/>
    </location>
</feature>
<reference evidence="3" key="1">
    <citation type="journal article" date="2022" name="Int. J. Syst. Evol. Microbiol.">
        <title>Anaeromyxobacter oryzae sp. nov., Anaeromyxobacter diazotrophicus sp. nov. and Anaeromyxobacter paludicola sp. nov., isolated from paddy soils.</title>
        <authorList>
            <person name="Itoh H."/>
            <person name="Xu Z."/>
            <person name="Mise K."/>
            <person name="Masuda Y."/>
            <person name="Ushijima N."/>
            <person name="Hayakawa C."/>
            <person name="Shiratori Y."/>
            <person name="Senoo K."/>
        </authorList>
    </citation>
    <scope>NUCLEOTIDE SEQUENCE [LARGE SCALE GENOMIC DNA]</scope>
    <source>
        <strain evidence="3">Red630</strain>
    </source>
</reference>
<organism evidence="2 3">
    <name type="scientific">Anaeromyxobacter paludicola</name>
    <dbReference type="NCBI Taxonomy" id="2918171"/>
    <lineage>
        <taxon>Bacteria</taxon>
        <taxon>Pseudomonadati</taxon>
        <taxon>Myxococcota</taxon>
        <taxon>Myxococcia</taxon>
        <taxon>Myxococcales</taxon>
        <taxon>Cystobacterineae</taxon>
        <taxon>Anaeromyxobacteraceae</taxon>
        <taxon>Anaeromyxobacter</taxon>
    </lineage>
</organism>